<evidence type="ECO:0000313" key="2">
    <source>
        <dbReference type="Proteomes" id="UP001197214"/>
    </source>
</evidence>
<protein>
    <submittedName>
        <fullName evidence="1">Uncharacterized protein</fullName>
    </submittedName>
</protein>
<accession>A0ABS6XGA1</accession>
<evidence type="ECO:0000313" key="1">
    <source>
        <dbReference type="EMBL" id="MBW4329261.1"/>
    </source>
</evidence>
<proteinExistence type="predicted"/>
<organism evidence="1 2">
    <name type="scientific">Stakelama flava</name>
    <dbReference type="NCBI Taxonomy" id="2860338"/>
    <lineage>
        <taxon>Bacteria</taxon>
        <taxon>Pseudomonadati</taxon>
        <taxon>Pseudomonadota</taxon>
        <taxon>Alphaproteobacteria</taxon>
        <taxon>Sphingomonadales</taxon>
        <taxon>Sphingomonadaceae</taxon>
        <taxon>Stakelama</taxon>
    </lineage>
</organism>
<sequence length="135" mass="14637">MYAYLDRRVSDLAEADRFMLSAMRQWVGAARSGRCLCATLSAGFDARGVKDVLNDFGSAMAMLDRSGITRFRFAPACCRRVTDDEARLLTLFAFGRGGDPARLWSICASLVADAAVPRLHAAVETIGAVLMEDPA</sequence>
<dbReference type="RefSeq" id="WP_219236393.1">
    <property type="nucleotide sequence ID" value="NZ_JAHWZX010000001.1"/>
</dbReference>
<comment type="caution">
    <text evidence="1">The sequence shown here is derived from an EMBL/GenBank/DDBJ whole genome shotgun (WGS) entry which is preliminary data.</text>
</comment>
<keyword evidence="2" id="KW-1185">Reference proteome</keyword>
<dbReference type="Proteomes" id="UP001197214">
    <property type="component" value="Unassembled WGS sequence"/>
</dbReference>
<dbReference type="EMBL" id="JAHWZX010000001">
    <property type="protein sequence ID" value="MBW4329261.1"/>
    <property type="molecule type" value="Genomic_DNA"/>
</dbReference>
<gene>
    <name evidence="1" type="ORF">KY084_00015</name>
</gene>
<name>A0ABS6XGA1_9SPHN</name>
<reference evidence="1 2" key="1">
    <citation type="submission" date="2021-07" db="EMBL/GenBank/DDBJ databases">
        <title>Stakelama flava sp. nov., a novel endophytic bacterium isolated from branch of Kandelia candel.</title>
        <authorList>
            <person name="Tuo L."/>
        </authorList>
    </citation>
    <scope>NUCLEOTIDE SEQUENCE [LARGE SCALE GENOMIC DNA]</scope>
    <source>
        <strain evidence="1 2">CBK3Z-3</strain>
    </source>
</reference>